<dbReference type="InterPro" id="IPR027417">
    <property type="entry name" value="P-loop_NTPase"/>
</dbReference>
<name>A0A8H3AIB9_9AGAM</name>
<reference evidence="15" key="1">
    <citation type="submission" date="2021-01" db="EMBL/GenBank/DDBJ databases">
        <authorList>
            <person name="Kaushik A."/>
        </authorList>
    </citation>
    <scope>NUCLEOTIDE SEQUENCE</scope>
    <source>
        <strain evidence="15">AG3-T5</strain>
    </source>
</reference>
<evidence type="ECO:0000256" key="2">
    <source>
        <dbReference type="ARBA" id="ARBA00004555"/>
    </source>
</evidence>
<evidence type="ECO:0000256" key="13">
    <source>
        <dbReference type="PIRSR" id="PIRSR606689-1"/>
    </source>
</evidence>
<feature type="binding site" evidence="12">
    <location>
        <position position="34"/>
    </location>
    <ligand>
        <name>GTP</name>
        <dbReference type="ChEBI" id="CHEBI:37565"/>
    </ligand>
</feature>
<dbReference type="PRINTS" id="PR00328">
    <property type="entry name" value="SAR1GTPBP"/>
</dbReference>
<evidence type="ECO:0000256" key="10">
    <source>
        <dbReference type="ARBA" id="ARBA00023134"/>
    </source>
</evidence>
<feature type="binding site" evidence="12">
    <location>
        <position position="153"/>
    </location>
    <ligand>
        <name>GTP</name>
        <dbReference type="ChEBI" id="CHEBI:37565"/>
    </ligand>
</feature>
<feature type="binding site" evidence="13">
    <location>
        <position position="73"/>
    </location>
    <ligand>
        <name>GTP</name>
        <dbReference type="ChEBI" id="CHEBI:37565"/>
    </ligand>
</feature>
<dbReference type="GO" id="GO:0005525">
    <property type="term" value="F:GTP binding"/>
    <property type="evidence" value="ECO:0007669"/>
    <property type="project" value="UniProtKB-KW"/>
</dbReference>
<dbReference type="GO" id="GO:0003924">
    <property type="term" value="F:GTPase activity"/>
    <property type="evidence" value="ECO:0007669"/>
    <property type="project" value="InterPro"/>
</dbReference>
<dbReference type="SMART" id="SM00177">
    <property type="entry name" value="ARF"/>
    <property type="match status" value="1"/>
</dbReference>
<dbReference type="GO" id="GO:0005794">
    <property type="term" value="C:Golgi apparatus"/>
    <property type="evidence" value="ECO:0007669"/>
    <property type="project" value="UniProtKB-SubCell"/>
</dbReference>
<dbReference type="EMBL" id="CAJMWW010000074">
    <property type="protein sequence ID" value="CAE6419930.1"/>
    <property type="molecule type" value="Genomic_DNA"/>
</dbReference>
<feature type="binding site" evidence="14">
    <location>
        <position position="51"/>
    </location>
    <ligand>
        <name>Mg(2+)</name>
        <dbReference type="ChEBI" id="CHEBI:18420"/>
    </ligand>
</feature>
<evidence type="ECO:0000256" key="7">
    <source>
        <dbReference type="ARBA" id="ARBA00022892"/>
    </source>
</evidence>
<evidence type="ECO:0000256" key="3">
    <source>
        <dbReference type="ARBA" id="ARBA00007507"/>
    </source>
</evidence>
<feature type="binding site" evidence="11">
    <location>
        <position position="29"/>
    </location>
    <ligand>
        <name>Mg(2+)</name>
        <dbReference type="ChEBI" id="CHEBI:18420"/>
    </ligand>
</feature>
<evidence type="ECO:0000256" key="1">
    <source>
        <dbReference type="ARBA" id="ARBA00004240"/>
    </source>
</evidence>
<feature type="binding site" evidence="12">
    <location>
        <position position="30"/>
    </location>
    <ligand>
        <name>GTP</name>
        <dbReference type="ChEBI" id="CHEBI:37565"/>
    </ligand>
</feature>
<evidence type="ECO:0008006" key="17">
    <source>
        <dbReference type="Google" id="ProtNLM"/>
    </source>
</evidence>
<keyword evidence="9" id="KW-0333">Golgi apparatus</keyword>
<evidence type="ECO:0000313" key="15">
    <source>
        <dbReference type="EMBL" id="CAE6419930.1"/>
    </source>
</evidence>
<dbReference type="Gene3D" id="3.40.50.300">
    <property type="entry name" value="P-loop containing nucleotide triphosphate hydrolases"/>
    <property type="match status" value="1"/>
</dbReference>
<comment type="similarity">
    <text evidence="3">Belongs to the small GTPase superfamily. SAR1 family.</text>
</comment>
<keyword evidence="10 13" id="KW-0342">GTP-binding</keyword>
<accession>A0A8H3AIB9</accession>
<keyword evidence="5 12" id="KW-0547">Nucleotide-binding</keyword>
<dbReference type="GO" id="GO:0016192">
    <property type="term" value="P:vesicle-mediated transport"/>
    <property type="evidence" value="ECO:0007669"/>
    <property type="project" value="UniProtKB-KW"/>
</dbReference>
<keyword evidence="8" id="KW-0653">Protein transport</keyword>
<evidence type="ECO:0000256" key="12">
    <source>
        <dbReference type="PIRSR" id="PIRSR606687-2"/>
    </source>
</evidence>
<feature type="binding site" evidence="12">
    <location>
        <position position="151"/>
    </location>
    <ligand>
        <name>GTP</name>
        <dbReference type="ChEBI" id="CHEBI:37565"/>
    </ligand>
</feature>
<feature type="binding site" evidence="12">
    <location>
        <position position="150"/>
    </location>
    <ligand>
        <name>GTP</name>
        <dbReference type="ChEBI" id="CHEBI:37565"/>
    </ligand>
</feature>
<dbReference type="GO" id="GO:0005783">
    <property type="term" value="C:endoplasmic reticulum"/>
    <property type="evidence" value="ECO:0007669"/>
    <property type="project" value="UniProtKB-SubCell"/>
</dbReference>
<dbReference type="Pfam" id="PF00025">
    <property type="entry name" value="Arf"/>
    <property type="match status" value="2"/>
</dbReference>
<protein>
    <recommendedName>
        <fullName evidence="17">Small COPII coat GTPase SAR1</fullName>
    </recommendedName>
</protein>
<organism evidence="15 16">
    <name type="scientific">Rhizoctonia solani</name>
    <dbReference type="NCBI Taxonomy" id="456999"/>
    <lineage>
        <taxon>Eukaryota</taxon>
        <taxon>Fungi</taxon>
        <taxon>Dikarya</taxon>
        <taxon>Basidiomycota</taxon>
        <taxon>Agaricomycotina</taxon>
        <taxon>Agaricomycetes</taxon>
        <taxon>Cantharellales</taxon>
        <taxon>Ceratobasidiaceae</taxon>
        <taxon>Rhizoctonia</taxon>
    </lineage>
</organism>
<keyword evidence="11" id="KW-0479">Metal-binding</keyword>
<dbReference type="PANTHER" id="PTHR45684">
    <property type="entry name" value="RE74312P"/>
    <property type="match status" value="1"/>
</dbReference>
<sequence length="210" mass="23638">MFIINWFWDVLAQLGLLHKNAKILFLGLDNAGKTTLLHMLKNDRLATLQPTLHPTSEELAIGNVKFTTYDLGGHQQGKSAVSCTPFQALSYACIPPIARRLWRDYFPEVDGIVFLVDSADFERFPESKAELDALLSIEELSKVPFLILGNKIDAPGAVSEEELRHNLGLYQTTGKGKVPLKDIRPIEIFMCSVVQRQGYGEGFRWLSQYI</sequence>
<dbReference type="SMART" id="SM00178">
    <property type="entry name" value="SAR"/>
    <property type="match status" value="1"/>
</dbReference>
<evidence type="ECO:0000256" key="4">
    <source>
        <dbReference type="ARBA" id="ARBA00022448"/>
    </source>
</evidence>
<evidence type="ECO:0000256" key="8">
    <source>
        <dbReference type="ARBA" id="ARBA00022927"/>
    </source>
</evidence>
<dbReference type="AlphaFoldDB" id="A0A8H3AIB9"/>
<evidence type="ECO:0000256" key="9">
    <source>
        <dbReference type="ARBA" id="ARBA00023034"/>
    </source>
</evidence>
<dbReference type="GO" id="GO:0006886">
    <property type="term" value="P:intracellular protein transport"/>
    <property type="evidence" value="ECO:0007669"/>
    <property type="project" value="InterPro"/>
</dbReference>
<dbReference type="CDD" id="cd00879">
    <property type="entry name" value="Sar1"/>
    <property type="match status" value="1"/>
</dbReference>
<evidence type="ECO:0000256" key="5">
    <source>
        <dbReference type="ARBA" id="ARBA00022741"/>
    </source>
</evidence>
<keyword evidence="11" id="KW-0460">Magnesium</keyword>
<dbReference type="PROSITE" id="PS51417">
    <property type="entry name" value="ARF"/>
    <property type="match status" value="1"/>
</dbReference>
<gene>
    <name evidence="15" type="ORF">RDB_LOCUS42467</name>
</gene>
<feature type="binding site" evidence="12">
    <location>
        <position position="193"/>
    </location>
    <ligand>
        <name>GTP</name>
        <dbReference type="ChEBI" id="CHEBI:37565"/>
    </ligand>
</feature>
<feature type="binding site" evidence="12">
    <location>
        <position position="35"/>
    </location>
    <ligand>
        <name>GTP</name>
        <dbReference type="ChEBI" id="CHEBI:37565"/>
    </ligand>
</feature>
<dbReference type="SUPFAM" id="SSF52540">
    <property type="entry name" value="P-loop containing nucleoside triphosphate hydrolases"/>
    <property type="match status" value="1"/>
</dbReference>
<dbReference type="InterPro" id="IPR006689">
    <property type="entry name" value="Small_GTPase_ARF/SAR"/>
</dbReference>
<proteinExistence type="inferred from homology"/>
<dbReference type="InterPro" id="IPR006687">
    <property type="entry name" value="Small_GTPase_SAR1"/>
</dbReference>
<evidence type="ECO:0000256" key="11">
    <source>
        <dbReference type="PIRSR" id="PIRSR606687-1"/>
    </source>
</evidence>
<feature type="binding site" evidence="13">
    <location>
        <begin position="27"/>
        <end position="34"/>
    </location>
    <ligand>
        <name>GTP</name>
        <dbReference type="ChEBI" id="CHEBI:37565"/>
    </ligand>
</feature>
<dbReference type="GO" id="GO:0046872">
    <property type="term" value="F:metal ion binding"/>
    <property type="evidence" value="ECO:0007669"/>
    <property type="project" value="UniProtKB-KW"/>
</dbReference>
<evidence type="ECO:0000256" key="14">
    <source>
        <dbReference type="PIRSR" id="PIRSR606689-2"/>
    </source>
</evidence>
<evidence type="ECO:0000256" key="6">
    <source>
        <dbReference type="ARBA" id="ARBA00022824"/>
    </source>
</evidence>
<keyword evidence="7" id="KW-0931">ER-Golgi transport</keyword>
<comment type="subcellular location">
    <subcellularLocation>
        <location evidence="1">Endoplasmic reticulum</location>
    </subcellularLocation>
    <subcellularLocation>
        <location evidence="2">Golgi apparatus</location>
    </subcellularLocation>
</comment>
<evidence type="ECO:0000313" key="16">
    <source>
        <dbReference type="Proteomes" id="UP000663841"/>
    </source>
</evidence>
<feature type="binding site" evidence="12">
    <location>
        <position position="33"/>
    </location>
    <ligand>
        <name>GTP</name>
        <dbReference type="ChEBI" id="CHEBI:37565"/>
    </ligand>
</feature>
<feature type="binding site" evidence="14">
    <location>
        <position position="34"/>
    </location>
    <ligand>
        <name>Mg(2+)</name>
        <dbReference type="ChEBI" id="CHEBI:18420"/>
    </ligand>
</feature>
<feature type="binding site" evidence="13">
    <location>
        <begin position="150"/>
        <end position="153"/>
    </location>
    <ligand>
        <name>GTP</name>
        <dbReference type="ChEBI" id="CHEBI:37565"/>
    </ligand>
</feature>
<comment type="caution">
    <text evidence="15">The sequence shown here is derived from an EMBL/GenBank/DDBJ whole genome shotgun (WGS) entry which is preliminary data.</text>
</comment>
<feature type="binding site" evidence="12">
    <location>
        <position position="32"/>
    </location>
    <ligand>
        <name>GTP</name>
        <dbReference type="ChEBI" id="CHEBI:37565"/>
    </ligand>
</feature>
<dbReference type="Proteomes" id="UP000663841">
    <property type="component" value="Unassembled WGS sequence"/>
</dbReference>
<dbReference type="PROSITE" id="PS51422">
    <property type="entry name" value="SAR1"/>
    <property type="match status" value="1"/>
</dbReference>
<feature type="binding site" evidence="12">
    <location>
        <position position="194"/>
    </location>
    <ligand>
        <name>GTP</name>
        <dbReference type="ChEBI" id="CHEBI:37565"/>
    </ligand>
</feature>
<keyword evidence="6" id="KW-0256">Endoplasmic reticulum</keyword>
<keyword evidence="4" id="KW-0813">Transport</keyword>